<dbReference type="Proteomes" id="UP000587991">
    <property type="component" value="Unassembled WGS sequence"/>
</dbReference>
<dbReference type="AlphaFoldDB" id="A0A847SBX7"/>
<dbReference type="GO" id="GO:0006865">
    <property type="term" value="P:amino acid transport"/>
    <property type="evidence" value="ECO:0007669"/>
    <property type="project" value="UniProtKB-KW"/>
</dbReference>
<dbReference type="CDD" id="cd06342">
    <property type="entry name" value="PBP1_ABC_LIVBP-like"/>
    <property type="match status" value="1"/>
</dbReference>
<dbReference type="InterPro" id="IPR028081">
    <property type="entry name" value="Leu-bd"/>
</dbReference>
<evidence type="ECO:0000256" key="4">
    <source>
        <dbReference type="ARBA" id="ARBA00022970"/>
    </source>
</evidence>
<comment type="similarity">
    <text evidence="1">Belongs to the leucine-binding protein family.</text>
</comment>
<evidence type="ECO:0000313" key="7">
    <source>
        <dbReference type="EMBL" id="NLR76387.1"/>
    </source>
</evidence>
<evidence type="ECO:0000256" key="1">
    <source>
        <dbReference type="ARBA" id="ARBA00010062"/>
    </source>
</evidence>
<keyword evidence="2" id="KW-0813">Transport</keyword>
<evidence type="ECO:0000256" key="3">
    <source>
        <dbReference type="ARBA" id="ARBA00022729"/>
    </source>
</evidence>
<dbReference type="SUPFAM" id="SSF53822">
    <property type="entry name" value="Periplasmic binding protein-like I"/>
    <property type="match status" value="1"/>
</dbReference>
<dbReference type="Pfam" id="PF13458">
    <property type="entry name" value="Peripla_BP_6"/>
    <property type="match status" value="1"/>
</dbReference>
<proteinExistence type="inferred from homology"/>
<feature type="signal peptide" evidence="5">
    <location>
        <begin position="1"/>
        <end position="23"/>
    </location>
</feature>
<organism evidence="7 8">
    <name type="scientific">Leeia aquatica</name>
    <dbReference type="NCBI Taxonomy" id="2725557"/>
    <lineage>
        <taxon>Bacteria</taxon>
        <taxon>Pseudomonadati</taxon>
        <taxon>Pseudomonadota</taxon>
        <taxon>Betaproteobacteria</taxon>
        <taxon>Neisseriales</taxon>
        <taxon>Leeiaceae</taxon>
        <taxon>Leeia</taxon>
    </lineage>
</organism>
<keyword evidence="4" id="KW-0029">Amino-acid transport</keyword>
<gene>
    <name evidence="7" type="ORF">HF682_14565</name>
</gene>
<feature type="domain" description="Leucine-binding protein" evidence="6">
    <location>
        <begin position="27"/>
        <end position="353"/>
    </location>
</feature>
<comment type="caution">
    <text evidence="7">The sequence shown here is derived from an EMBL/GenBank/DDBJ whole genome shotgun (WGS) entry which is preliminary data.</text>
</comment>
<dbReference type="InterPro" id="IPR028082">
    <property type="entry name" value="Peripla_BP_I"/>
</dbReference>
<dbReference type="EMBL" id="JABAIM010000003">
    <property type="protein sequence ID" value="NLR76387.1"/>
    <property type="molecule type" value="Genomic_DNA"/>
</dbReference>
<accession>A0A847SBX7</accession>
<name>A0A847SBX7_9NEIS</name>
<evidence type="ECO:0000313" key="8">
    <source>
        <dbReference type="Proteomes" id="UP000587991"/>
    </source>
</evidence>
<feature type="chain" id="PRO_5032985806" evidence="5">
    <location>
        <begin position="24"/>
        <end position="377"/>
    </location>
</feature>
<dbReference type="Gene3D" id="3.40.50.2300">
    <property type="match status" value="2"/>
</dbReference>
<dbReference type="PRINTS" id="PR00337">
    <property type="entry name" value="LEUILEVALBP"/>
</dbReference>
<dbReference type="RefSeq" id="WP_168878043.1">
    <property type="nucleotide sequence ID" value="NZ_JABAIM010000003.1"/>
</dbReference>
<dbReference type="InterPro" id="IPR000709">
    <property type="entry name" value="Leu_Ile_Val-bd"/>
</dbReference>
<protein>
    <submittedName>
        <fullName evidence="7">Branched-chain amino acid ABC transporter substrate-binding protein</fullName>
    </submittedName>
</protein>
<reference evidence="7 8" key="1">
    <citation type="submission" date="2020-04" db="EMBL/GenBank/DDBJ databases">
        <title>Draft genome of Leeia sp. IMCC25680.</title>
        <authorList>
            <person name="Song J."/>
            <person name="Cho J.-C."/>
        </authorList>
    </citation>
    <scope>NUCLEOTIDE SEQUENCE [LARGE SCALE GENOMIC DNA]</scope>
    <source>
        <strain evidence="7 8">IMCC25680</strain>
    </source>
</reference>
<keyword evidence="8" id="KW-1185">Reference proteome</keyword>
<evidence type="ECO:0000256" key="5">
    <source>
        <dbReference type="SAM" id="SignalP"/>
    </source>
</evidence>
<evidence type="ECO:0000256" key="2">
    <source>
        <dbReference type="ARBA" id="ARBA00022448"/>
    </source>
</evidence>
<dbReference type="PANTHER" id="PTHR47151:SF2">
    <property type="entry name" value="AMINO ACID BINDING PROTEIN"/>
    <property type="match status" value="1"/>
</dbReference>
<sequence length="377" mass="39392">MFTKNKLVIAVASAVALAGVAHADMVVKLGQVSPMSGGIAHLGKDNEAGAKMAIEEANAKKIKIGGQVVTFQLVSEDDAADPKTATVVAQKLVDAGVKGVVGHLNSGTSIPASKIYSDAGIPQISPSATNPKYTQQGFKTTFRVVANDVQQGTAMGSFAIKNLKAKTVAIIDDRTAYGQGLADEVEKAVKAAGGKVVAREFGTDKTTDWSAVLTSIKAKAPDVVLYGGMDATAGPQVQQMKRLGLKAKYVVGDGGCTGEMIKLAGDGMSGDVYCTEAGVPRAMMPKGKDFEKRFKAKFGMDIQIYAPYEYDAMNAIIEAMKQADSVEPAKYLPKLAAIKMAGVTGTISFDAKGDIKGGAVTVKQFTNGAWKDVQVVK</sequence>
<evidence type="ECO:0000259" key="6">
    <source>
        <dbReference type="Pfam" id="PF13458"/>
    </source>
</evidence>
<keyword evidence="3 5" id="KW-0732">Signal</keyword>
<dbReference type="PANTHER" id="PTHR47151">
    <property type="entry name" value="LEU/ILE/VAL-BINDING ABC TRANSPORTER SUBUNIT"/>
    <property type="match status" value="1"/>
</dbReference>